<dbReference type="CDD" id="cd04301">
    <property type="entry name" value="NAT_SF"/>
    <property type="match status" value="1"/>
</dbReference>
<organism evidence="2 3">
    <name type="scientific">Ruminiclostridium papyrosolvens C7</name>
    <dbReference type="NCBI Taxonomy" id="1330534"/>
    <lineage>
        <taxon>Bacteria</taxon>
        <taxon>Bacillati</taxon>
        <taxon>Bacillota</taxon>
        <taxon>Clostridia</taxon>
        <taxon>Eubacteriales</taxon>
        <taxon>Oscillospiraceae</taxon>
        <taxon>Ruminiclostridium</taxon>
    </lineage>
</organism>
<dbReference type="InterPro" id="IPR016181">
    <property type="entry name" value="Acyl_CoA_acyltransferase"/>
</dbReference>
<name>U4R566_9FIRM</name>
<accession>U4R566</accession>
<comment type="caution">
    <text evidence="2">The sequence shown here is derived from an EMBL/GenBank/DDBJ whole genome shotgun (WGS) entry which is preliminary data.</text>
</comment>
<evidence type="ECO:0000313" key="2">
    <source>
        <dbReference type="EMBL" id="EPR13165.1"/>
    </source>
</evidence>
<dbReference type="PATRIC" id="fig|1330534.3.peg.909"/>
<feature type="domain" description="N-acetyltransferase" evidence="1">
    <location>
        <begin position="11"/>
        <end position="177"/>
    </location>
</feature>
<dbReference type="GO" id="GO:0016747">
    <property type="term" value="F:acyltransferase activity, transferring groups other than amino-acyl groups"/>
    <property type="evidence" value="ECO:0007669"/>
    <property type="project" value="InterPro"/>
</dbReference>
<reference evidence="2 3" key="1">
    <citation type="journal article" date="2013" name="Genome Announc.">
        <title>Draft Genome Sequence of the Cellulolytic Bacterium Clostridium papyrosolvens C7 (ATCC 700395).</title>
        <authorList>
            <person name="Zepeda V."/>
            <person name="Dassa B."/>
            <person name="Borovok I."/>
            <person name="Lamed R."/>
            <person name="Bayer E.A."/>
            <person name="Cate J.H."/>
        </authorList>
    </citation>
    <scope>NUCLEOTIDE SEQUENCE [LARGE SCALE GENOMIC DNA]</scope>
    <source>
        <strain evidence="2 3">C7</strain>
    </source>
</reference>
<keyword evidence="2" id="KW-0808">Transferase</keyword>
<dbReference type="RefSeq" id="WP_020814509.1">
    <property type="nucleotide sequence ID" value="NZ_ATAY01000020.1"/>
</dbReference>
<dbReference type="InterPro" id="IPR000182">
    <property type="entry name" value="GNAT_dom"/>
</dbReference>
<dbReference type="OrthoDB" id="9127144at2"/>
<dbReference type="Gene3D" id="3.40.630.30">
    <property type="match status" value="1"/>
</dbReference>
<dbReference type="PROSITE" id="PS51186">
    <property type="entry name" value="GNAT"/>
    <property type="match status" value="1"/>
</dbReference>
<protein>
    <submittedName>
        <fullName evidence="2">GCN5 family acetyltransferase</fullName>
    </submittedName>
</protein>
<gene>
    <name evidence="2" type="ORF">L323_04535</name>
</gene>
<dbReference type="STRING" id="1330534.L323_04535"/>
<proteinExistence type="predicted"/>
<dbReference type="EMBL" id="ATAY01000020">
    <property type="protein sequence ID" value="EPR13165.1"/>
    <property type="molecule type" value="Genomic_DNA"/>
</dbReference>
<dbReference type="AlphaFoldDB" id="U4R566"/>
<dbReference type="Proteomes" id="UP000016860">
    <property type="component" value="Unassembled WGS sequence"/>
</dbReference>
<dbReference type="Pfam" id="PF00583">
    <property type="entry name" value="Acetyltransf_1"/>
    <property type="match status" value="1"/>
</dbReference>
<sequence>MLKIDILLDDLHLKNISYGSIKNIYSIYENTDGFKYATGVYSFISYDVFSSQLFKFISQNNVFFLDIFLEKKDSFIIDKSIGLVKGSLSVEENILWINSIAIDLPYQSKGYGKKVINILENYFKNLYNVNTVCLSVSKNNTSGIKFWEKCGYTEYEFDTFYDLHRITEHALIMWKKV</sequence>
<evidence type="ECO:0000313" key="3">
    <source>
        <dbReference type="Proteomes" id="UP000016860"/>
    </source>
</evidence>
<evidence type="ECO:0000259" key="1">
    <source>
        <dbReference type="PROSITE" id="PS51186"/>
    </source>
</evidence>
<dbReference type="SUPFAM" id="SSF55729">
    <property type="entry name" value="Acyl-CoA N-acyltransferases (Nat)"/>
    <property type="match status" value="1"/>
</dbReference>